<evidence type="ECO:0000313" key="2">
    <source>
        <dbReference type="EMBL" id="AWP10216.1"/>
    </source>
</evidence>
<evidence type="ECO:0000313" key="3">
    <source>
        <dbReference type="Proteomes" id="UP000246464"/>
    </source>
</evidence>
<accession>A0A2U9C3F0</accession>
<evidence type="ECO:0000256" key="1">
    <source>
        <dbReference type="SAM" id="MobiDB-lite"/>
    </source>
</evidence>
<sequence>MSFPIISDPRLYVTTENNALKKGGFDASEPGNPRSGLVEERLSSSRHSAAETLSLVELQEPCPEAAAAAAAQLSLANSQTWINFGEGTRAKPESLP</sequence>
<organism evidence="2 3">
    <name type="scientific">Scophthalmus maximus</name>
    <name type="common">Turbot</name>
    <name type="synonym">Psetta maxima</name>
    <dbReference type="NCBI Taxonomy" id="52904"/>
    <lineage>
        <taxon>Eukaryota</taxon>
        <taxon>Metazoa</taxon>
        <taxon>Chordata</taxon>
        <taxon>Craniata</taxon>
        <taxon>Vertebrata</taxon>
        <taxon>Euteleostomi</taxon>
        <taxon>Actinopterygii</taxon>
        <taxon>Neopterygii</taxon>
        <taxon>Teleostei</taxon>
        <taxon>Neoteleostei</taxon>
        <taxon>Acanthomorphata</taxon>
        <taxon>Carangaria</taxon>
        <taxon>Pleuronectiformes</taxon>
        <taxon>Pleuronectoidei</taxon>
        <taxon>Scophthalmidae</taxon>
        <taxon>Scophthalmus</taxon>
    </lineage>
</organism>
<dbReference type="Proteomes" id="UP000246464">
    <property type="component" value="Chromosome 11"/>
</dbReference>
<keyword evidence="3" id="KW-1185">Reference proteome</keyword>
<name>A0A2U9C3F0_SCOMX</name>
<dbReference type="AlphaFoldDB" id="A0A2U9C3F0"/>
<gene>
    <name evidence="2" type="ORF">SMAX5B_014726</name>
</gene>
<dbReference type="EMBL" id="CP026253">
    <property type="protein sequence ID" value="AWP10216.1"/>
    <property type="molecule type" value="Genomic_DNA"/>
</dbReference>
<reference evidence="2 3" key="1">
    <citation type="submission" date="2017-12" db="EMBL/GenBank/DDBJ databases">
        <title>Integrating genomic resources of turbot (Scophthalmus maximus) in depth evaluation of genetic and physical mapping variation across individuals.</title>
        <authorList>
            <person name="Martinez P."/>
        </authorList>
    </citation>
    <scope>NUCLEOTIDE SEQUENCE [LARGE SCALE GENOMIC DNA]</scope>
</reference>
<proteinExistence type="predicted"/>
<feature type="region of interest" description="Disordered" evidence="1">
    <location>
        <begin position="21"/>
        <end position="41"/>
    </location>
</feature>
<protein>
    <submittedName>
        <fullName evidence="2">Uncharacterized protein</fullName>
    </submittedName>
</protein>